<accession>A0ABT8FPK7</accession>
<feature type="transmembrane region" description="Helical" evidence="2">
    <location>
        <begin position="99"/>
        <end position="117"/>
    </location>
</feature>
<gene>
    <name evidence="3" type="ORF">KZC48_02435</name>
</gene>
<evidence type="ECO:0000313" key="3">
    <source>
        <dbReference type="EMBL" id="MDN4463263.1"/>
    </source>
</evidence>
<keyword evidence="2" id="KW-0812">Transmembrane</keyword>
<name>A0ABT8FPK7_9MICO</name>
<keyword evidence="2" id="KW-0472">Membrane</keyword>
<dbReference type="EMBL" id="JAHWXI010000002">
    <property type="protein sequence ID" value="MDN4463263.1"/>
    <property type="molecule type" value="Genomic_DNA"/>
</dbReference>
<dbReference type="Proteomes" id="UP001172731">
    <property type="component" value="Unassembled WGS sequence"/>
</dbReference>
<dbReference type="RefSeq" id="WP_301132276.1">
    <property type="nucleotide sequence ID" value="NZ_BAAAUQ010000005.1"/>
</dbReference>
<sequence length="190" mass="19880">MPILQSVDGAVVPAVPDEPRADPGSRRIGIRFWLRRYLPAEIAGTAALVLAGLAVAETSAHPVVVTAAAVIGENLGVYGVLAVVVLVEQRRRGRKGARAIAAIVVLLAAEFGAAELLDSLLVRPGAIAVALWLVPEPFWALLVGKVAADLVFYAIAAVGYIMTTKTHLRRPVDDRGSGEGPARSQAKALP</sequence>
<feature type="transmembrane region" description="Helical" evidence="2">
    <location>
        <begin position="62"/>
        <end position="87"/>
    </location>
</feature>
<keyword evidence="2" id="KW-1133">Transmembrane helix</keyword>
<evidence type="ECO:0000256" key="1">
    <source>
        <dbReference type="SAM" id="MobiDB-lite"/>
    </source>
</evidence>
<protein>
    <submittedName>
        <fullName evidence="3">Uncharacterized protein</fullName>
    </submittedName>
</protein>
<comment type="caution">
    <text evidence="3">The sequence shown here is derived from an EMBL/GenBank/DDBJ whole genome shotgun (WGS) entry which is preliminary data.</text>
</comment>
<proteinExistence type="predicted"/>
<reference evidence="3" key="1">
    <citation type="submission" date="2021-06" db="EMBL/GenBank/DDBJ databases">
        <title>Genome-based taxonomic framework of Microbacterium strains isolated from marine environment, the description of four new species and reclassification of four preexisting species.</title>
        <authorList>
            <person name="Lee S.D."/>
            <person name="Kim S.-M."/>
            <person name="Byeon Y.-S."/>
            <person name="Yang H.L."/>
            <person name="Kim I.S."/>
        </authorList>
    </citation>
    <scope>NUCLEOTIDE SEQUENCE</scope>
    <source>
        <strain evidence="3">KACC 20510</strain>
    </source>
</reference>
<organism evidence="3 4">
    <name type="scientific">Microbacterium aurantiacum</name>
    <dbReference type="NCBI Taxonomy" id="162393"/>
    <lineage>
        <taxon>Bacteria</taxon>
        <taxon>Bacillati</taxon>
        <taxon>Actinomycetota</taxon>
        <taxon>Actinomycetes</taxon>
        <taxon>Micrococcales</taxon>
        <taxon>Microbacteriaceae</taxon>
        <taxon>Microbacterium</taxon>
    </lineage>
</organism>
<feature type="region of interest" description="Disordered" evidence="1">
    <location>
        <begin position="170"/>
        <end position="190"/>
    </location>
</feature>
<feature type="transmembrane region" description="Helical" evidence="2">
    <location>
        <begin position="137"/>
        <end position="161"/>
    </location>
</feature>
<evidence type="ECO:0000256" key="2">
    <source>
        <dbReference type="SAM" id="Phobius"/>
    </source>
</evidence>
<evidence type="ECO:0000313" key="4">
    <source>
        <dbReference type="Proteomes" id="UP001172731"/>
    </source>
</evidence>
<feature type="transmembrane region" description="Helical" evidence="2">
    <location>
        <begin position="37"/>
        <end position="56"/>
    </location>
</feature>
<keyword evidence="4" id="KW-1185">Reference proteome</keyword>